<comment type="similarity">
    <text evidence="1">Belongs to the OprB family.</text>
</comment>
<sequence>MKYVRVTAVNLLSTCLLYLVATAANGQSGTDNKDAVSSDPTDPSVILPDITIRRAQRDSLLGLSPLKGAHDAFGNFSDMIYRENCVRVGVTFNHASQGITEAVDDDAKSGSATDMDLVAQWDAYKRGEPTAGKLYVHIEGRWDYGTTGPQELGFVSMATAGGTANAFAAYTPTFLPFRNLYWEQGSKEAGWAYRIGKITPDAILATSQYISPVTTFLPNAGTGLFVSGYPDSGLGIVAVRHPSPRWRFLGLVSDANGDRQNFGDIGAKDFYKAVEIGFKQCPKTDKAGYSKITFWHNDGTKDRQPINASTGLPGHGVTVKLEQELDPKGKNVAVLRWGRSWNTGAIFRQQAGLSFIFNNPSGPVGMQNDMMGAAVNWVESVVPTAREEVNFELFYRFPLFVGLDTTFSIQHIRNPAFTDEFNEAQAFSIRIRSVF</sequence>
<name>A0A1Q2M532_9GAMM</name>
<dbReference type="Gene3D" id="2.40.160.180">
    <property type="entry name" value="Carbohydrate-selective porin OprB"/>
    <property type="match status" value="1"/>
</dbReference>
<dbReference type="STRING" id="260552.Mag101_08945"/>
<dbReference type="OrthoDB" id="545475at2"/>
<dbReference type="RefSeq" id="WP_077403681.1">
    <property type="nucleotide sequence ID" value="NZ_CP019650.1"/>
</dbReference>
<evidence type="ECO:0008006" key="5">
    <source>
        <dbReference type="Google" id="ProtNLM"/>
    </source>
</evidence>
<proteinExistence type="inferred from homology"/>
<dbReference type="AlphaFoldDB" id="A0A1Q2M532"/>
<organism evidence="3 4">
    <name type="scientific">Microbulbifer agarilyticus</name>
    <dbReference type="NCBI Taxonomy" id="260552"/>
    <lineage>
        <taxon>Bacteria</taxon>
        <taxon>Pseudomonadati</taxon>
        <taxon>Pseudomonadota</taxon>
        <taxon>Gammaproteobacteria</taxon>
        <taxon>Cellvibrionales</taxon>
        <taxon>Microbulbiferaceae</taxon>
        <taxon>Microbulbifer</taxon>
    </lineage>
</organism>
<keyword evidence="2" id="KW-0732">Signal</keyword>
<dbReference type="InterPro" id="IPR038673">
    <property type="entry name" value="OprB_sf"/>
</dbReference>
<keyword evidence="4" id="KW-1185">Reference proteome</keyword>
<dbReference type="Proteomes" id="UP000188219">
    <property type="component" value="Chromosome"/>
</dbReference>
<evidence type="ECO:0000313" key="3">
    <source>
        <dbReference type="EMBL" id="AQQ67750.1"/>
    </source>
</evidence>
<evidence type="ECO:0000256" key="1">
    <source>
        <dbReference type="ARBA" id="ARBA00008769"/>
    </source>
</evidence>
<evidence type="ECO:0000256" key="2">
    <source>
        <dbReference type="SAM" id="SignalP"/>
    </source>
</evidence>
<gene>
    <name evidence="3" type="ORF">Mag101_08945</name>
</gene>
<dbReference type="KEGG" id="maga:Mag101_08945"/>
<dbReference type="EMBL" id="CP019650">
    <property type="protein sequence ID" value="AQQ67750.1"/>
    <property type="molecule type" value="Genomic_DNA"/>
</dbReference>
<reference evidence="3" key="1">
    <citation type="submission" date="2017-02" db="EMBL/GenBank/DDBJ databases">
        <title>Genome of Microbulbifer agarilyticus GP101.</title>
        <authorList>
            <person name="Jung J."/>
            <person name="Bae S.S."/>
            <person name="Baek K."/>
        </authorList>
    </citation>
    <scope>NUCLEOTIDE SEQUENCE [LARGE SCALE GENOMIC DNA]</scope>
    <source>
        <strain evidence="3">GP101</strain>
    </source>
</reference>
<protein>
    <recommendedName>
        <fullName evidence="5">Porin</fullName>
    </recommendedName>
</protein>
<feature type="chain" id="PRO_5012049361" description="Porin" evidence="2">
    <location>
        <begin position="24"/>
        <end position="435"/>
    </location>
</feature>
<feature type="signal peptide" evidence="2">
    <location>
        <begin position="1"/>
        <end position="23"/>
    </location>
</feature>
<evidence type="ECO:0000313" key="4">
    <source>
        <dbReference type="Proteomes" id="UP000188219"/>
    </source>
</evidence>
<accession>A0A1Q2M532</accession>